<feature type="region of interest" description="Disordered" evidence="1">
    <location>
        <begin position="750"/>
        <end position="812"/>
    </location>
</feature>
<feature type="compositionally biased region" description="Basic and acidic residues" evidence="1">
    <location>
        <begin position="132"/>
        <end position="148"/>
    </location>
</feature>
<evidence type="ECO:0000313" key="3">
    <source>
        <dbReference type="Proteomes" id="UP000440367"/>
    </source>
</evidence>
<reference evidence="2 3" key="1">
    <citation type="submission" date="2018-08" db="EMBL/GenBank/DDBJ databases">
        <title>Genomic investigation of the strawberry pathogen Phytophthora fragariae indicates pathogenicity is determined by transcriptional variation in three key races.</title>
        <authorList>
            <person name="Adams T.M."/>
            <person name="Armitage A.D."/>
            <person name="Sobczyk M.K."/>
            <person name="Bates H.J."/>
            <person name="Dunwell J.M."/>
            <person name="Nellist C.F."/>
            <person name="Harrison R.J."/>
        </authorList>
    </citation>
    <scope>NUCLEOTIDE SEQUENCE [LARGE SCALE GENOMIC DNA]</scope>
    <source>
        <strain evidence="2 3">BC-1</strain>
    </source>
</reference>
<feature type="compositionally biased region" description="Pro residues" evidence="1">
    <location>
        <begin position="1"/>
        <end position="31"/>
    </location>
</feature>
<feature type="compositionally biased region" description="Basic and acidic residues" evidence="1">
    <location>
        <begin position="40"/>
        <end position="57"/>
    </location>
</feature>
<protein>
    <recommendedName>
        <fullName evidence="4">OTU domain-containing protein</fullName>
    </recommendedName>
</protein>
<accession>A0A6A3ZDP9</accession>
<feature type="region of interest" description="Disordered" evidence="1">
    <location>
        <begin position="1"/>
        <end position="157"/>
    </location>
</feature>
<dbReference type="AlphaFoldDB" id="A0A6A3ZDP9"/>
<feature type="compositionally biased region" description="Acidic residues" evidence="1">
    <location>
        <begin position="426"/>
        <end position="437"/>
    </location>
</feature>
<feature type="compositionally biased region" description="Polar residues" evidence="1">
    <location>
        <begin position="457"/>
        <end position="470"/>
    </location>
</feature>
<gene>
    <name evidence="2" type="ORF">PF002_g12053</name>
</gene>
<feature type="compositionally biased region" description="Polar residues" evidence="1">
    <location>
        <begin position="82"/>
        <end position="95"/>
    </location>
</feature>
<dbReference type="Proteomes" id="UP000440367">
    <property type="component" value="Unassembled WGS sequence"/>
</dbReference>
<organism evidence="2 3">
    <name type="scientific">Phytophthora fragariae</name>
    <dbReference type="NCBI Taxonomy" id="53985"/>
    <lineage>
        <taxon>Eukaryota</taxon>
        <taxon>Sar</taxon>
        <taxon>Stramenopiles</taxon>
        <taxon>Oomycota</taxon>
        <taxon>Peronosporomycetes</taxon>
        <taxon>Peronosporales</taxon>
        <taxon>Peronosporaceae</taxon>
        <taxon>Phytophthora</taxon>
    </lineage>
</organism>
<evidence type="ECO:0000256" key="1">
    <source>
        <dbReference type="SAM" id="MobiDB-lite"/>
    </source>
</evidence>
<sequence>MQHQPGPPPGSEEAPPPPDEGPPPNEEPPPSWDLLSLAQPREDTPEREACDDKERQRHTGQGKQQRDKQERPSKGSKGIAATQDSIVAETQPSQDPEQEGMTDVAEGDPAATPGRGQQATTEDPRSSGQTRPTDERGSTGEERHRDEPPVSDPQQPVTPEEMFNALVEDMRASPAIGQVEAWRATMRELFAKVYLAVPVQRAVVPAERQRFPKLTGAEVSALLTLFEQTYVADAGTYADWNKLATAISHELLSTKWAFNEIVRKLSSRLKWTKAPVLNQWVQTVTQEAQPRREQGPTPPPPVFEAFMFDPDTYSAAEAKKLRTICVKPKDRTRGTRLREGTDAEWKIIGGMTDGSIACRKLPVFIKQVLDAQERLRLHSTIQAQTKTISNDRVTKSIHFYFFTRETAVKHKNKTGQTHGAFQALAEDSDADEDEAESEDKQQPAAVQPDGIIEISSGEASATDDPQTPTQIAHDETTKKASEVRGAAPNWTTPVLMTKKRQERATLLAQKQRVNVAKYELLPLGSTSTADPQSVQEFEEELGVREVATPTTGNCMTMAVAQAYADAALEGSDEPLSQLTASIKRGVKYAGLLHLEDQLVHDLRQNALAHVRRNWKCMTRRESLNQFKWFLEDYANSASGRDDLVSDDTWGGSDLMGMAANFVNQDIYVIGRGESSADTWECRRYRPATISRAGRVIETATEHPLSIRECMDEIRVSKIESSRKLSMIVRFWGRHYSAFVHRGDARNFPEGAAEAEATAAAPKDDNQKESEEEKGWGNTDARPTPSPPAEEERRVDERGLTGAMGPRDMERRR</sequence>
<feature type="compositionally biased region" description="Basic and acidic residues" evidence="1">
    <location>
        <begin position="64"/>
        <end position="73"/>
    </location>
</feature>
<feature type="region of interest" description="Disordered" evidence="1">
    <location>
        <begin position="425"/>
        <end position="490"/>
    </location>
</feature>
<feature type="compositionally biased region" description="Basic and acidic residues" evidence="1">
    <location>
        <begin position="761"/>
        <end position="774"/>
    </location>
</feature>
<dbReference type="EMBL" id="QXGD01000570">
    <property type="protein sequence ID" value="KAE9233520.1"/>
    <property type="molecule type" value="Genomic_DNA"/>
</dbReference>
<feature type="compositionally biased region" description="Basic and acidic residues" evidence="1">
    <location>
        <begin position="472"/>
        <end position="482"/>
    </location>
</feature>
<proteinExistence type="predicted"/>
<evidence type="ECO:0000313" key="2">
    <source>
        <dbReference type="EMBL" id="KAE9233520.1"/>
    </source>
</evidence>
<feature type="compositionally biased region" description="Low complexity" evidence="1">
    <location>
        <begin position="750"/>
        <end position="760"/>
    </location>
</feature>
<name>A0A6A3ZDP9_9STRA</name>
<feature type="compositionally biased region" description="Polar residues" evidence="1">
    <location>
        <begin position="115"/>
        <end position="131"/>
    </location>
</feature>
<feature type="compositionally biased region" description="Basic and acidic residues" evidence="1">
    <location>
        <begin position="789"/>
        <end position="798"/>
    </location>
</feature>
<evidence type="ECO:0008006" key="4">
    <source>
        <dbReference type="Google" id="ProtNLM"/>
    </source>
</evidence>
<comment type="caution">
    <text evidence="2">The sequence shown here is derived from an EMBL/GenBank/DDBJ whole genome shotgun (WGS) entry which is preliminary data.</text>
</comment>